<keyword evidence="5" id="KW-0646">Protease inhibitor</keyword>
<keyword evidence="3" id="KW-0964">Secreted</keyword>
<evidence type="ECO:0000256" key="2">
    <source>
        <dbReference type="ARBA" id="ARBA00011027"/>
    </source>
</evidence>
<keyword evidence="8" id="KW-0479">Metal-binding</keyword>
<dbReference type="SMART" id="SM00206">
    <property type="entry name" value="NTR"/>
    <property type="match status" value="1"/>
</dbReference>
<evidence type="ECO:0000256" key="6">
    <source>
        <dbReference type="ARBA" id="ARBA00023157"/>
    </source>
</evidence>
<evidence type="ECO:0000256" key="8">
    <source>
        <dbReference type="PIRSR" id="PIRSR601820-1"/>
    </source>
</evidence>
<dbReference type="STRING" id="7395.A0A1A9V923"/>
<evidence type="ECO:0000256" key="10">
    <source>
        <dbReference type="SAM" id="SignalP"/>
    </source>
</evidence>
<feature type="binding site" evidence="8">
    <location>
        <position position="29"/>
    </location>
    <ligand>
        <name>Zn(2+)</name>
        <dbReference type="ChEBI" id="CHEBI:29105"/>
        <note>ligand shared with metalloproteinase partner</note>
    </ligand>
</feature>
<dbReference type="GO" id="GO:0031012">
    <property type="term" value="C:extracellular matrix"/>
    <property type="evidence" value="ECO:0007669"/>
    <property type="project" value="TreeGrafter"/>
</dbReference>
<proteinExistence type="inferred from homology"/>
<evidence type="ECO:0000256" key="7">
    <source>
        <dbReference type="ARBA" id="ARBA00023215"/>
    </source>
</evidence>
<feature type="chain" id="PRO_5008399151" description="NTR domain-containing protein" evidence="10">
    <location>
        <begin position="29"/>
        <end position="217"/>
    </location>
</feature>
<dbReference type="GO" id="GO:0051045">
    <property type="term" value="P:negative regulation of membrane protein ectodomain proteolysis"/>
    <property type="evidence" value="ECO:0007669"/>
    <property type="project" value="TreeGrafter"/>
</dbReference>
<dbReference type="PROSITE" id="PS50189">
    <property type="entry name" value="NTR"/>
    <property type="match status" value="1"/>
</dbReference>
<evidence type="ECO:0000313" key="13">
    <source>
        <dbReference type="Proteomes" id="UP000078200"/>
    </source>
</evidence>
<protein>
    <recommendedName>
        <fullName evidence="11">NTR domain-containing protein</fullName>
    </recommendedName>
</protein>
<feature type="disulfide bond" evidence="9">
    <location>
        <begin position="29"/>
        <end position="97"/>
    </location>
</feature>
<dbReference type="Pfam" id="PF00965">
    <property type="entry name" value="TIMP"/>
    <property type="match status" value="1"/>
</dbReference>
<name>A0A1A9V923_GLOAU</name>
<dbReference type="GO" id="GO:0008191">
    <property type="term" value="F:metalloendopeptidase inhibitor activity"/>
    <property type="evidence" value="ECO:0007669"/>
    <property type="project" value="InterPro"/>
</dbReference>
<dbReference type="Gene3D" id="2.40.50.120">
    <property type="match status" value="1"/>
</dbReference>
<feature type="domain" description="NTR" evidence="11">
    <location>
        <begin position="29"/>
        <end position="144"/>
    </location>
</feature>
<dbReference type="InterPro" id="IPR008993">
    <property type="entry name" value="TIMP-like_OB-fold"/>
</dbReference>
<dbReference type="InterPro" id="IPR027465">
    <property type="entry name" value="TIMP_C"/>
</dbReference>
<evidence type="ECO:0000256" key="5">
    <source>
        <dbReference type="ARBA" id="ARBA00022690"/>
    </source>
</evidence>
<evidence type="ECO:0000256" key="3">
    <source>
        <dbReference type="ARBA" id="ARBA00022525"/>
    </source>
</evidence>
<dbReference type="PANTHER" id="PTHR11844:SF33">
    <property type="entry name" value="TISSUE INHIBITOR OF METALLOPROTEINASE"/>
    <property type="match status" value="1"/>
</dbReference>
<reference evidence="12" key="1">
    <citation type="submission" date="2020-05" db="UniProtKB">
        <authorList>
            <consortium name="EnsemblMetazoa"/>
        </authorList>
    </citation>
    <scope>IDENTIFICATION</scope>
    <source>
        <strain evidence="12">TTRI</strain>
    </source>
</reference>
<keyword evidence="8" id="KW-0862">Zinc</keyword>
<dbReference type="VEuPathDB" id="VectorBase:GAUT029788"/>
<dbReference type="InterPro" id="IPR001134">
    <property type="entry name" value="Netrin_domain"/>
</dbReference>
<dbReference type="GO" id="GO:0046872">
    <property type="term" value="F:metal ion binding"/>
    <property type="evidence" value="ECO:0007669"/>
    <property type="project" value="UniProtKB-KW"/>
</dbReference>
<evidence type="ECO:0000259" key="11">
    <source>
        <dbReference type="PROSITE" id="PS50189"/>
    </source>
</evidence>
<feature type="signal peptide" evidence="10">
    <location>
        <begin position="1"/>
        <end position="28"/>
    </location>
</feature>
<keyword evidence="4" id="KW-0483">Metalloprotease inhibitor</keyword>
<keyword evidence="6 9" id="KW-1015">Disulfide bond</keyword>
<feature type="disulfide bond" evidence="9">
    <location>
        <begin position="41"/>
        <end position="144"/>
    </location>
</feature>
<comment type="similarity">
    <text evidence="2">Belongs to the protease inhibitor I35 (TIMP) family.</text>
</comment>
<dbReference type="EnsemblMetazoa" id="GAUT029788-RA">
    <property type="protein sequence ID" value="GAUT029788-PA"/>
    <property type="gene ID" value="GAUT029788"/>
</dbReference>
<dbReference type="Gene3D" id="3.90.370.10">
    <property type="entry name" value="Tissue inhibitor of metalloproteinase-1. Chain B, domain 1"/>
    <property type="match status" value="1"/>
</dbReference>
<comment type="subcellular location">
    <subcellularLocation>
        <location evidence="1">Secreted</location>
    </subcellularLocation>
</comment>
<dbReference type="GO" id="GO:0002020">
    <property type="term" value="F:protease binding"/>
    <property type="evidence" value="ECO:0007669"/>
    <property type="project" value="TreeGrafter"/>
</dbReference>
<dbReference type="SUPFAM" id="SSF50242">
    <property type="entry name" value="TIMP-like"/>
    <property type="match status" value="1"/>
</dbReference>
<keyword evidence="10" id="KW-0732">Signal</keyword>
<dbReference type="GO" id="GO:0005615">
    <property type="term" value="C:extracellular space"/>
    <property type="evidence" value="ECO:0007669"/>
    <property type="project" value="TreeGrafter"/>
</dbReference>
<evidence type="ECO:0000313" key="12">
    <source>
        <dbReference type="EnsemblMetazoa" id="GAUT029788-PA"/>
    </source>
</evidence>
<keyword evidence="13" id="KW-1185">Reference proteome</keyword>
<dbReference type="PANTHER" id="PTHR11844">
    <property type="entry name" value="METALLOPROTEASE INHIBITOR"/>
    <property type="match status" value="1"/>
</dbReference>
<keyword evidence="7" id="KW-0481">Metalloenzyme inhibitor</keyword>
<dbReference type="CDD" id="cd03577">
    <property type="entry name" value="NTR_TIMP_like"/>
    <property type="match status" value="1"/>
</dbReference>
<sequence length="217" mass="25203">MQTRRSCLGIFAFIWFAVVTFYCKSATACSCMPSHPQTLYCDADYAVVVRVLRKSHRSFENSMLYKIQVKKSFKTTPEGDMILRHHRLLTPSQDATCGVKLTIGKLYVIAGRGRNLNSCSYIREYQKMTVIERMGFTRLYRKGCDKCKIKTCFHRPCSLNDTDKTVCQWSPFDECAKNLSVCLQRTSYKERVERDQLGKCYWRKSPVYNKCKAESLI</sequence>
<feature type="disulfide bond" evidence="9">
    <location>
        <begin position="147"/>
        <end position="200"/>
    </location>
</feature>
<accession>A0A1A9V923</accession>
<evidence type="ECO:0000256" key="1">
    <source>
        <dbReference type="ARBA" id="ARBA00004613"/>
    </source>
</evidence>
<dbReference type="InterPro" id="IPR001820">
    <property type="entry name" value="TIMP"/>
</dbReference>
<dbReference type="Proteomes" id="UP000078200">
    <property type="component" value="Unassembled WGS sequence"/>
</dbReference>
<dbReference type="AlphaFoldDB" id="A0A1A9V923"/>
<feature type="disulfide bond" evidence="9">
    <location>
        <begin position="152"/>
        <end position="157"/>
    </location>
</feature>
<feature type="disulfide bond" evidence="9">
    <location>
        <begin position="31"/>
        <end position="119"/>
    </location>
</feature>
<organism evidence="12 13">
    <name type="scientific">Glossina austeni</name>
    <name type="common">Savannah tsetse fly</name>
    <dbReference type="NCBI Taxonomy" id="7395"/>
    <lineage>
        <taxon>Eukaryota</taxon>
        <taxon>Metazoa</taxon>
        <taxon>Ecdysozoa</taxon>
        <taxon>Arthropoda</taxon>
        <taxon>Hexapoda</taxon>
        <taxon>Insecta</taxon>
        <taxon>Pterygota</taxon>
        <taxon>Neoptera</taxon>
        <taxon>Endopterygota</taxon>
        <taxon>Diptera</taxon>
        <taxon>Brachycera</taxon>
        <taxon>Muscomorpha</taxon>
        <taxon>Hippoboscoidea</taxon>
        <taxon>Glossinidae</taxon>
        <taxon>Glossina</taxon>
    </lineage>
</organism>
<evidence type="ECO:0000256" key="9">
    <source>
        <dbReference type="PIRSR" id="PIRSR601820-3"/>
    </source>
</evidence>
<evidence type="ECO:0000256" key="4">
    <source>
        <dbReference type="ARBA" id="ARBA00022608"/>
    </source>
</evidence>